<accession>A0A9X2UNL7</accession>
<dbReference type="RefSeq" id="WP_259091180.1">
    <property type="nucleotide sequence ID" value="NZ_JANTZY010000026.1"/>
</dbReference>
<protein>
    <recommendedName>
        <fullName evidence="3">Sulfotransferase</fullName>
    </recommendedName>
</protein>
<reference evidence="1" key="1">
    <citation type="submission" date="2022-08" db="EMBL/GenBank/DDBJ databases">
        <title>Genomic Encyclopedia of Type Strains, Phase V (KMG-V): Genome sequencing to study the core and pangenomes of soil and plant-associated prokaryotes.</title>
        <authorList>
            <person name="Whitman W."/>
        </authorList>
    </citation>
    <scope>NUCLEOTIDE SEQUENCE</scope>
    <source>
        <strain evidence="1">SP3012</strain>
    </source>
</reference>
<proteinExistence type="predicted"/>
<dbReference type="Gene3D" id="3.40.50.300">
    <property type="entry name" value="P-loop containing nucleotide triphosphate hydrolases"/>
    <property type="match status" value="1"/>
</dbReference>
<comment type="caution">
    <text evidence="1">The sequence shown here is derived from an EMBL/GenBank/DDBJ whole genome shotgun (WGS) entry which is preliminary data.</text>
</comment>
<evidence type="ECO:0008006" key="3">
    <source>
        <dbReference type="Google" id="ProtNLM"/>
    </source>
</evidence>
<dbReference type="Proteomes" id="UP001155040">
    <property type="component" value="Unassembled WGS sequence"/>
</dbReference>
<dbReference type="InterPro" id="IPR027417">
    <property type="entry name" value="P-loop_NTPase"/>
</dbReference>
<dbReference type="AlphaFoldDB" id="A0A9X2UNL7"/>
<evidence type="ECO:0000313" key="1">
    <source>
        <dbReference type="EMBL" id="MCS4037862.1"/>
    </source>
</evidence>
<dbReference type="EMBL" id="JANUBF010000028">
    <property type="protein sequence ID" value="MCS4037862.1"/>
    <property type="molecule type" value="Genomic_DNA"/>
</dbReference>
<evidence type="ECO:0000313" key="2">
    <source>
        <dbReference type="Proteomes" id="UP001155040"/>
    </source>
</evidence>
<dbReference type="Pfam" id="PF13469">
    <property type="entry name" value="Sulfotransfer_3"/>
    <property type="match status" value="1"/>
</dbReference>
<organism evidence="1 2">
    <name type="scientific">Salinibacter ruber</name>
    <dbReference type="NCBI Taxonomy" id="146919"/>
    <lineage>
        <taxon>Bacteria</taxon>
        <taxon>Pseudomonadati</taxon>
        <taxon>Rhodothermota</taxon>
        <taxon>Rhodothermia</taxon>
        <taxon>Rhodothermales</taxon>
        <taxon>Salinibacteraceae</taxon>
        <taxon>Salinibacter</taxon>
    </lineage>
</organism>
<gene>
    <name evidence="1" type="ORF">GGQ01_002951</name>
</gene>
<dbReference type="InterPro" id="IPR052736">
    <property type="entry name" value="Stf3_sulfotransferase"/>
</dbReference>
<dbReference type="SUPFAM" id="SSF52540">
    <property type="entry name" value="P-loop containing nucleoside triphosphate hydrolases"/>
    <property type="match status" value="1"/>
</dbReference>
<dbReference type="PANTHER" id="PTHR36451">
    <property type="entry name" value="PAPS-DEPENDENT SULFOTRANSFERASE STF3"/>
    <property type="match status" value="1"/>
</dbReference>
<name>A0A9X2UNL7_9BACT</name>
<dbReference type="PANTHER" id="PTHR36451:SF1">
    <property type="entry name" value="OMEGA-HYDROXY-BETA-DIHYDROMENAQUINONE-9 SULFOTRANSFERASE STF3"/>
    <property type="match status" value="1"/>
</dbReference>
<sequence length="320" mass="36873">MAKPLFVVGKHRSGTTWLGNLLLDHPSIAGLHHERHRGIHESAFFSHVDGRYGDLDVFENYVEFAAVMARSDYFRLAGASFEDLMELYPANYADVFRVIMDRVAEQRDARYWIEKSPMHTGCVRKISDYYTNAQFIGIWRDPVDVAFSWIKRQDERHASQFGRLLALARVTIDKYVVDAHMLDVRSSQPEQLYVVRYEDLVDDKRKVLNGIYGFLDLSQVEVRSGYEANTSYTDSQTSGSDEGANKTKRFKRSSHEEKFIQCLYNWGLPLLSARALIHLKRSLRQNHKSSLPSWFFKLLNESLDEDGSEKSQETDGSALD</sequence>